<keyword evidence="6 7" id="KW-0067">ATP-binding</keyword>
<dbReference type="InterPro" id="IPR011009">
    <property type="entry name" value="Kinase-like_dom_sf"/>
</dbReference>
<keyword evidence="4 7" id="KW-0547">Nucleotide-binding</keyword>
<dbReference type="CDD" id="cd14014">
    <property type="entry name" value="STKc_PknB_like"/>
    <property type="match status" value="1"/>
</dbReference>
<keyword evidence="9" id="KW-0472">Membrane</keyword>
<dbReference type="GO" id="GO:0004674">
    <property type="term" value="F:protein serine/threonine kinase activity"/>
    <property type="evidence" value="ECO:0007669"/>
    <property type="project" value="UniProtKB-EC"/>
</dbReference>
<evidence type="ECO:0000313" key="11">
    <source>
        <dbReference type="EMBL" id="MDP9845897.1"/>
    </source>
</evidence>
<keyword evidence="9" id="KW-0812">Transmembrane</keyword>
<dbReference type="PROSITE" id="PS50011">
    <property type="entry name" value="PROTEIN_KINASE_DOM"/>
    <property type="match status" value="1"/>
</dbReference>
<feature type="binding site" evidence="7">
    <location>
        <position position="41"/>
    </location>
    <ligand>
        <name>ATP</name>
        <dbReference type="ChEBI" id="CHEBI:30616"/>
    </ligand>
</feature>
<dbReference type="InterPro" id="IPR000719">
    <property type="entry name" value="Prot_kinase_dom"/>
</dbReference>
<reference evidence="11 12" key="1">
    <citation type="submission" date="2023-07" db="EMBL/GenBank/DDBJ databases">
        <title>Sequencing the genomes of 1000 actinobacteria strains.</title>
        <authorList>
            <person name="Klenk H.-P."/>
        </authorList>
    </citation>
    <scope>NUCLEOTIDE SEQUENCE [LARGE SCALE GENOMIC DNA]</scope>
    <source>
        <strain evidence="11 12">DSM 46740</strain>
    </source>
</reference>
<feature type="compositionally biased region" description="Low complexity" evidence="8">
    <location>
        <begin position="410"/>
        <end position="421"/>
    </location>
</feature>
<dbReference type="InterPro" id="IPR008271">
    <property type="entry name" value="Ser/Thr_kinase_AS"/>
</dbReference>
<feature type="compositionally biased region" description="Polar residues" evidence="8">
    <location>
        <begin position="519"/>
        <end position="535"/>
    </location>
</feature>
<dbReference type="SUPFAM" id="SSF56112">
    <property type="entry name" value="Protein kinase-like (PK-like)"/>
    <property type="match status" value="1"/>
</dbReference>
<dbReference type="Pfam" id="PF00069">
    <property type="entry name" value="Pkinase"/>
    <property type="match status" value="1"/>
</dbReference>
<name>A0ABT9QGK2_9ACTN</name>
<evidence type="ECO:0000313" key="12">
    <source>
        <dbReference type="Proteomes" id="UP001225356"/>
    </source>
</evidence>
<keyword evidence="9" id="KW-1133">Transmembrane helix</keyword>
<gene>
    <name evidence="11" type="ORF">J2853_005108</name>
</gene>
<keyword evidence="2" id="KW-0723">Serine/threonine-protein kinase</keyword>
<feature type="region of interest" description="Disordered" evidence="8">
    <location>
        <begin position="738"/>
        <end position="779"/>
    </location>
</feature>
<evidence type="ECO:0000256" key="6">
    <source>
        <dbReference type="ARBA" id="ARBA00022840"/>
    </source>
</evidence>
<keyword evidence="3 11" id="KW-0808">Transferase</keyword>
<protein>
    <recommendedName>
        <fullName evidence="1">non-specific serine/threonine protein kinase</fullName>
        <ecNumber evidence="1">2.7.11.1</ecNumber>
    </recommendedName>
</protein>
<feature type="compositionally biased region" description="Acidic residues" evidence="8">
    <location>
        <begin position="768"/>
        <end position="779"/>
    </location>
</feature>
<evidence type="ECO:0000256" key="8">
    <source>
        <dbReference type="SAM" id="MobiDB-lite"/>
    </source>
</evidence>
<dbReference type="PANTHER" id="PTHR43289">
    <property type="entry name" value="MITOGEN-ACTIVATED PROTEIN KINASE KINASE KINASE 20-RELATED"/>
    <property type="match status" value="1"/>
</dbReference>
<organism evidence="11 12">
    <name type="scientific">Streptosporangium lutulentum</name>
    <dbReference type="NCBI Taxonomy" id="1461250"/>
    <lineage>
        <taxon>Bacteria</taxon>
        <taxon>Bacillati</taxon>
        <taxon>Actinomycetota</taxon>
        <taxon>Actinomycetes</taxon>
        <taxon>Streptosporangiales</taxon>
        <taxon>Streptosporangiaceae</taxon>
        <taxon>Streptosporangium</taxon>
    </lineage>
</organism>
<dbReference type="EMBL" id="JAUSQU010000001">
    <property type="protein sequence ID" value="MDP9845897.1"/>
    <property type="molecule type" value="Genomic_DNA"/>
</dbReference>
<evidence type="ECO:0000256" key="5">
    <source>
        <dbReference type="ARBA" id="ARBA00022777"/>
    </source>
</evidence>
<accession>A0ABT9QGK2</accession>
<dbReference type="PROSITE" id="PS00107">
    <property type="entry name" value="PROTEIN_KINASE_ATP"/>
    <property type="match status" value="1"/>
</dbReference>
<dbReference type="Gene3D" id="1.10.510.10">
    <property type="entry name" value="Transferase(Phosphotransferase) domain 1"/>
    <property type="match status" value="1"/>
</dbReference>
<evidence type="ECO:0000256" key="4">
    <source>
        <dbReference type="ARBA" id="ARBA00022741"/>
    </source>
</evidence>
<evidence type="ECO:0000256" key="9">
    <source>
        <dbReference type="SAM" id="Phobius"/>
    </source>
</evidence>
<feature type="region of interest" description="Disordered" evidence="8">
    <location>
        <begin position="341"/>
        <end position="437"/>
    </location>
</feature>
<feature type="transmembrane region" description="Helical" evidence="9">
    <location>
        <begin position="315"/>
        <end position="333"/>
    </location>
</feature>
<comment type="caution">
    <text evidence="11">The sequence shown here is derived from an EMBL/GenBank/DDBJ whole genome shotgun (WGS) entry which is preliminary data.</text>
</comment>
<dbReference type="PROSITE" id="PS00108">
    <property type="entry name" value="PROTEIN_KINASE_ST"/>
    <property type="match status" value="1"/>
</dbReference>
<dbReference type="InterPro" id="IPR017441">
    <property type="entry name" value="Protein_kinase_ATP_BS"/>
</dbReference>
<evidence type="ECO:0000256" key="1">
    <source>
        <dbReference type="ARBA" id="ARBA00012513"/>
    </source>
</evidence>
<dbReference type="Proteomes" id="UP001225356">
    <property type="component" value="Unassembled WGS sequence"/>
</dbReference>
<feature type="domain" description="Protein kinase" evidence="10">
    <location>
        <begin position="5"/>
        <end position="253"/>
    </location>
</feature>
<dbReference type="RefSeq" id="WP_307561903.1">
    <property type="nucleotide sequence ID" value="NZ_JAUSQU010000001.1"/>
</dbReference>
<evidence type="ECO:0000256" key="7">
    <source>
        <dbReference type="PROSITE-ProRule" id="PRU10141"/>
    </source>
</evidence>
<dbReference type="EC" id="2.7.11.1" evidence="1"/>
<feature type="region of interest" description="Disordered" evidence="8">
    <location>
        <begin position="519"/>
        <end position="540"/>
    </location>
</feature>
<evidence type="ECO:0000256" key="3">
    <source>
        <dbReference type="ARBA" id="ARBA00022679"/>
    </source>
</evidence>
<evidence type="ECO:0000256" key="2">
    <source>
        <dbReference type="ARBA" id="ARBA00022527"/>
    </source>
</evidence>
<evidence type="ECO:0000259" key="10">
    <source>
        <dbReference type="PROSITE" id="PS50011"/>
    </source>
</evidence>
<keyword evidence="12" id="KW-1185">Reference proteome</keyword>
<proteinExistence type="predicted"/>
<keyword evidence="5 11" id="KW-0418">Kinase</keyword>
<dbReference type="PANTHER" id="PTHR43289:SF6">
    <property type="entry name" value="SERINE_THREONINE-PROTEIN KINASE NEKL-3"/>
    <property type="match status" value="1"/>
</dbReference>
<sequence>MVPGYREIRELGAGGGGRVILATYAATGAYVAIKYLNAALKDDHRFLARFREEAHVMVELRDPNVVQFYEYYEDVLEAAIVMELVDGVALRKILADHGSTSPEAALVVLKGSLLGLAFAHSAGIVHRDYKPENVLIQADGTSKLTDFGIATHVGAPDTPAGTPPYMAPEQWAGAPASTATDVYAATCVFFECLTGRRPYSADHQAALMYQHQNTPVPVEHVPSSVRELVARGMAKSPEDRPPTARAFLAELELAALSAYGPEWEQRGRRHLAELATLLALAFPLAKSTPRASTSVAQSVIGRMGRMRRPRLGPRMLAGAGVITVAVTIGLVAANQPPDRLAADTIFTPPSPSAAGDTPAGQSRRLESPPPEPILTPRTSRPAATDRARPPTGHPTPTPSRSRVQAPDPVPSKSATSTSAPTPASPPTPTGSGTPPAHTVSGLSIVGIDANGTTVALRASTSADVVLTIGFAEGEDPDRLTGTPPGRFTVNGLRTYSHTVPHTFTAPTCGQTLYRRVTVSTSPQASGGPRSLTTKVSGEPCPAPPVESVDIAAWNGAAATVQVRAGGPGKVRLTATFTRKDGGEDESSTRILDTQTRTLSGKTDYSLSLSAPVPTVACGERALFGITVATDRPAGNGTQVKEISVEGPRCAPPVVSISSFDGTTVSFRVRTPNTSAVTVRLGFAQKAAGRLTDSTQVLRLSGDTEYTRRAVGEFAALPECGEDAQRLVTIATVPEGDTRSRNVRLDLPDCELEPYPSSSPPEGTVDGDQFVDDPAPDGIL</sequence>